<dbReference type="EMBL" id="LR746267">
    <property type="protein sequence ID" value="CAA7394310.1"/>
    <property type="molecule type" value="Genomic_DNA"/>
</dbReference>
<keyword evidence="1" id="KW-0862">Zinc</keyword>
<dbReference type="GO" id="GO:0008725">
    <property type="term" value="F:DNA-3-methyladenine glycosylase activity"/>
    <property type="evidence" value="ECO:0007669"/>
    <property type="project" value="InterPro"/>
</dbReference>
<feature type="binding site" evidence="1">
    <location>
        <position position="372"/>
    </location>
    <ligand>
        <name>Zn(2+)</name>
        <dbReference type="ChEBI" id="CHEBI:29105"/>
    </ligand>
</feature>
<dbReference type="GO" id="GO:0046872">
    <property type="term" value="F:metal ion binding"/>
    <property type="evidence" value="ECO:0007669"/>
    <property type="project" value="UniProtKB-KW"/>
</dbReference>
<feature type="region of interest" description="Disordered" evidence="2">
    <location>
        <begin position="170"/>
        <end position="196"/>
    </location>
</feature>
<protein>
    <submittedName>
        <fullName evidence="3">Uncharacterized protein</fullName>
    </submittedName>
</protein>
<evidence type="ECO:0000256" key="2">
    <source>
        <dbReference type="SAM" id="MobiDB-lite"/>
    </source>
</evidence>
<organism evidence="3 4">
    <name type="scientific">Spirodela intermedia</name>
    <name type="common">Intermediate duckweed</name>
    <dbReference type="NCBI Taxonomy" id="51605"/>
    <lineage>
        <taxon>Eukaryota</taxon>
        <taxon>Viridiplantae</taxon>
        <taxon>Streptophyta</taxon>
        <taxon>Embryophyta</taxon>
        <taxon>Tracheophyta</taxon>
        <taxon>Spermatophyta</taxon>
        <taxon>Magnoliopsida</taxon>
        <taxon>Liliopsida</taxon>
        <taxon>Araceae</taxon>
        <taxon>Lemnoideae</taxon>
        <taxon>Spirodela</taxon>
    </lineage>
</organism>
<feature type="binding site" evidence="1">
    <location>
        <position position="197"/>
    </location>
    <ligand>
        <name>Zn(2+)</name>
        <dbReference type="ChEBI" id="CHEBI:29105"/>
    </ligand>
</feature>
<evidence type="ECO:0000313" key="3">
    <source>
        <dbReference type="EMBL" id="CAA7394310.1"/>
    </source>
</evidence>
<dbReference type="Pfam" id="PF03352">
    <property type="entry name" value="Adenine_glyco"/>
    <property type="match status" value="1"/>
</dbReference>
<feature type="region of interest" description="Disordered" evidence="2">
    <location>
        <begin position="77"/>
        <end position="108"/>
    </location>
</feature>
<gene>
    <name evidence="3" type="ORF">SI8410_04004971</name>
</gene>
<accession>A0A7I8K9C7</accession>
<name>A0A7I8K9C7_SPIIN</name>
<dbReference type="SUPFAM" id="SSF48150">
    <property type="entry name" value="DNA-glycosylase"/>
    <property type="match status" value="1"/>
</dbReference>
<feature type="binding site" evidence="1">
    <location>
        <position position="212"/>
    </location>
    <ligand>
        <name>Zn(2+)</name>
        <dbReference type="ChEBI" id="CHEBI:29105"/>
    </ligand>
</feature>
<evidence type="ECO:0000256" key="1">
    <source>
        <dbReference type="PIRSR" id="PIRSR605019-1"/>
    </source>
</evidence>
<keyword evidence="1" id="KW-0479">Metal-binding</keyword>
<dbReference type="PANTHER" id="PTHR31116">
    <property type="entry name" value="OS04G0501200 PROTEIN"/>
    <property type="match status" value="1"/>
</dbReference>
<dbReference type="GO" id="GO:0006284">
    <property type="term" value="P:base-excision repair"/>
    <property type="evidence" value="ECO:0007669"/>
    <property type="project" value="InterPro"/>
</dbReference>
<dbReference type="Gene3D" id="1.10.340.30">
    <property type="entry name" value="Hypothetical protein, domain 2"/>
    <property type="match status" value="1"/>
</dbReference>
<sequence length="398" mass="43225">MCSSTMKAHRAGTGQSVAQIDGRRVLQPACNRVVIGRETGRPMKKLHDLKVNAAASPAISVASEEVEACDYGGQVVITSRPPLQTPKTVHRRSDDPKGLNSSAEKPVSPSAVLKSLKKSAQACAHVHAIPSLPAQQGKAAAPGSIAAAQREQATFIRAQRKMKIAHYGRAPGKISPVDSSSSRTEATGGGAQDEKRCSFITSNSDPVYVAYHDEEWGVPVHDDRMLFELMVMAGAQVGLDWTTILKKREDFRSAFAGFDPEVVAKFTEKQMAAICSRFRMDIARVRSVVDNANCILEVRKEVGSLDEYFWGFVNHRPISTRYSSCRNIPVKTSKSEAISKDMVRRGFRFAGSAVIHSFMQAAGLTNDHLLSCPRHRQLIQPNCATTATATTPPTAPTP</sequence>
<proteinExistence type="predicted"/>
<feature type="binding site" evidence="1">
    <location>
        <position position="368"/>
    </location>
    <ligand>
        <name>Zn(2+)</name>
        <dbReference type="ChEBI" id="CHEBI:29105"/>
    </ligand>
</feature>
<dbReference type="AlphaFoldDB" id="A0A7I8K9C7"/>
<dbReference type="Proteomes" id="UP000663760">
    <property type="component" value="Chromosome 4"/>
</dbReference>
<evidence type="ECO:0000313" key="4">
    <source>
        <dbReference type="Proteomes" id="UP000663760"/>
    </source>
</evidence>
<reference evidence="3" key="1">
    <citation type="submission" date="2020-02" db="EMBL/GenBank/DDBJ databases">
        <authorList>
            <person name="Scholz U."/>
            <person name="Mascher M."/>
            <person name="Fiebig A."/>
        </authorList>
    </citation>
    <scope>NUCLEOTIDE SEQUENCE</scope>
</reference>
<dbReference type="PANTHER" id="PTHR31116:SF4">
    <property type="entry name" value="DNA GLYCOSYLASE SUPERFAMILY PROTEIN"/>
    <property type="match status" value="1"/>
</dbReference>
<keyword evidence="4" id="KW-1185">Reference proteome</keyword>
<dbReference type="InterPro" id="IPR011257">
    <property type="entry name" value="DNA_glycosylase"/>
</dbReference>
<dbReference type="InterPro" id="IPR005019">
    <property type="entry name" value="Adenine_glyco"/>
</dbReference>
<dbReference type="OrthoDB" id="3941538at2759"/>